<feature type="region of interest" description="Disordered" evidence="1">
    <location>
        <begin position="1"/>
        <end position="59"/>
    </location>
</feature>
<feature type="compositionally biased region" description="Polar residues" evidence="1">
    <location>
        <begin position="333"/>
        <end position="351"/>
    </location>
</feature>
<proteinExistence type="predicted"/>
<feature type="compositionally biased region" description="Polar residues" evidence="1">
    <location>
        <begin position="208"/>
        <end position="227"/>
    </location>
</feature>
<organism evidence="2 3">
    <name type="scientific">Conidiobolus coronatus (strain ATCC 28846 / CBS 209.66 / NRRL 28638)</name>
    <name type="common">Delacroixia coronata</name>
    <dbReference type="NCBI Taxonomy" id="796925"/>
    <lineage>
        <taxon>Eukaryota</taxon>
        <taxon>Fungi</taxon>
        <taxon>Fungi incertae sedis</taxon>
        <taxon>Zoopagomycota</taxon>
        <taxon>Entomophthoromycotina</taxon>
        <taxon>Entomophthoromycetes</taxon>
        <taxon>Entomophthorales</taxon>
        <taxon>Ancylistaceae</taxon>
        <taxon>Conidiobolus</taxon>
    </lineage>
</organism>
<dbReference type="EMBL" id="KQ964562">
    <property type="protein sequence ID" value="KXN68759.1"/>
    <property type="molecule type" value="Genomic_DNA"/>
</dbReference>
<evidence type="ECO:0000313" key="3">
    <source>
        <dbReference type="Proteomes" id="UP000070444"/>
    </source>
</evidence>
<name>A0A137P1K7_CONC2</name>
<gene>
    <name evidence="2" type="ORF">CONCODRAFT_79660</name>
</gene>
<sequence length="534" mass="58168">MFATTSNPVSPTTTAPPTNPNISLPLSKDSSLKFLSMKNPPRAKSNQHKQNGSLAVNPTTQMYTNNIECDTRPSTKSSSSSKKFFNSFKKFATKSGILKANNSPQYDESKMDISTPVLVSHTGASKLINNYVDPNTSFQSFPITQNDFYRINNPNSDDSIGKNSTLDCSTFNLRSFTSIVPNDDHSNVQSISSLSPSVPPLQPSSCSNSTARSSESNLPATYTSDNQSPTESENPRTPTPPNEPIPSSLVAPPRPIASIKTHTSISKKNSFRSKSIKKASSANQAKRISRSLPAKKAALLILNSLPQPPPSRPVTTHDISTAPPVPPPRFNRPSETNLVSSDGYSSGNTSNDDCESIHSVERNMSNLSLVSPAVSEVLLNPLSPPSPTRAIAPRAFLDMVNSNSRSKSIKPPALKLDSAKTQSFITSEDEESILDRAIARQMSMRSPIHQSLASLDNSLPAASPQHLDIQLAFEELKAQNQFLLQELAKVKNQLQFDGTNERTCLTSRPIRDNQAARKPQARSIFFDETMVKNM</sequence>
<keyword evidence="3" id="KW-1185">Reference proteome</keyword>
<feature type="compositionally biased region" description="Polar residues" evidence="1">
    <location>
        <begin position="48"/>
        <end position="59"/>
    </location>
</feature>
<dbReference type="Proteomes" id="UP000070444">
    <property type="component" value="Unassembled WGS sequence"/>
</dbReference>
<feature type="compositionally biased region" description="Low complexity" evidence="1">
    <location>
        <begin position="187"/>
        <end position="196"/>
    </location>
</feature>
<feature type="compositionally biased region" description="Low complexity" evidence="1">
    <location>
        <begin position="1"/>
        <end position="16"/>
    </location>
</feature>
<reference evidence="2 3" key="1">
    <citation type="journal article" date="2015" name="Genome Biol. Evol.">
        <title>Phylogenomic analyses indicate that early fungi evolved digesting cell walls of algal ancestors of land plants.</title>
        <authorList>
            <person name="Chang Y."/>
            <person name="Wang S."/>
            <person name="Sekimoto S."/>
            <person name="Aerts A.L."/>
            <person name="Choi C."/>
            <person name="Clum A."/>
            <person name="LaButti K.M."/>
            <person name="Lindquist E.A."/>
            <person name="Yee Ngan C."/>
            <person name="Ohm R.A."/>
            <person name="Salamov A.A."/>
            <person name="Grigoriev I.V."/>
            <person name="Spatafora J.W."/>
            <person name="Berbee M.L."/>
        </authorList>
    </citation>
    <scope>NUCLEOTIDE SEQUENCE [LARGE SCALE GENOMIC DNA]</scope>
    <source>
        <strain evidence="2 3">NRRL 28638</strain>
    </source>
</reference>
<protein>
    <submittedName>
        <fullName evidence="2">Uncharacterized protein</fullName>
    </submittedName>
</protein>
<dbReference type="AlphaFoldDB" id="A0A137P1K7"/>
<feature type="region of interest" description="Disordered" evidence="1">
    <location>
        <begin position="187"/>
        <end position="290"/>
    </location>
</feature>
<feature type="region of interest" description="Disordered" evidence="1">
    <location>
        <begin position="304"/>
        <end position="353"/>
    </location>
</feature>
<evidence type="ECO:0000313" key="2">
    <source>
        <dbReference type="EMBL" id="KXN68759.1"/>
    </source>
</evidence>
<evidence type="ECO:0000256" key="1">
    <source>
        <dbReference type="SAM" id="MobiDB-lite"/>
    </source>
</evidence>
<accession>A0A137P1K7</accession>